<dbReference type="GO" id="GO:0016989">
    <property type="term" value="F:sigma factor antagonist activity"/>
    <property type="evidence" value="ECO:0007669"/>
    <property type="project" value="TreeGrafter"/>
</dbReference>
<dbReference type="InterPro" id="IPR032623">
    <property type="entry name" value="FecR_N"/>
</dbReference>
<dbReference type="Proteomes" id="UP000549250">
    <property type="component" value="Unassembled WGS sequence"/>
</dbReference>
<proteinExistence type="predicted"/>
<evidence type="ECO:0000259" key="1">
    <source>
        <dbReference type="Pfam" id="PF04773"/>
    </source>
</evidence>
<dbReference type="InterPro" id="IPR012373">
    <property type="entry name" value="Ferrdict_sens_TM"/>
</dbReference>
<dbReference type="RefSeq" id="WP_183164712.1">
    <property type="nucleotide sequence ID" value="NZ_JACHXI010000001.1"/>
</dbReference>
<evidence type="ECO:0000313" key="3">
    <source>
        <dbReference type="EMBL" id="MBB3101713.1"/>
    </source>
</evidence>
<dbReference type="PANTHER" id="PTHR30273:SF2">
    <property type="entry name" value="PROTEIN FECR"/>
    <property type="match status" value="1"/>
</dbReference>
<dbReference type="PIRSF" id="PIRSF018266">
    <property type="entry name" value="FecR"/>
    <property type="match status" value="1"/>
</dbReference>
<keyword evidence="3" id="KW-0472">Membrane</keyword>
<dbReference type="Pfam" id="PF16220">
    <property type="entry name" value="DUF4880"/>
    <property type="match status" value="1"/>
</dbReference>
<protein>
    <submittedName>
        <fullName evidence="3">Transmembrane sensor</fullName>
    </submittedName>
</protein>
<dbReference type="InterPro" id="IPR006860">
    <property type="entry name" value="FecR"/>
</dbReference>
<evidence type="ECO:0000259" key="2">
    <source>
        <dbReference type="Pfam" id="PF16220"/>
    </source>
</evidence>
<comment type="caution">
    <text evidence="3">The sequence shown here is derived from an EMBL/GenBank/DDBJ whole genome shotgun (WGS) entry which is preliminary data.</text>
</comment>
<gene>
    <name evidence="3" type="ORF">FHR87_000073</name>
</gene>
<feature type="domain" description="FecR protein" evidence="1">
    <location>
        <begin position="108"/>
        <end position="197"/>
    </location>
</feature>
<organism evidence="3 4">
    <name type="scientific">Azomonas macrocytogenes</name>
    <name type="common">Azotobacter macrocytogenes</name>
    <dbReference type="NCBI Taxonomy" id="69962"/>
    <lineage>
        <taxon>Bacteria</taxon>
        <taxon>Pseudomonadati</taxon>
        <taxon>Pseudomonadota</taxon>
        <taxon>Gammaproteobacteria</taxon>
        <taxon>Pseudomonadales</taxon>
        <taxon>Pseudomonadaceae</taxon>
        <taxon>Azomonas</taxon>
    </lineage>
</organism>
<keyword evidence="4" id="KW-1185">Reference proteome</keyword>
<dbReference type="EMBL" id="JACHXI010000001">
    <property type="protein sequence ID" value="MBB3101713.1"/>
    <property type="molecule type" value="Genomic_DNA"/>
</dbReference>
<dbReference type="PANTHER" id="PTHR30273">
    <property type="entry name" value="PERIPLASMIC SIGNAL SENSOR AND SIGMA FACTOR ACTIVATOR FECR-RELATED"/>
    <property type="match status" value="1"/>
</dbReference>
<dbReference type="Pfam" id="PF04773">
    <property type="entry name" value="FecR"/>
    <property type="match status" value="1"/>
</dbReference>
<keyword evidence="3" id="KW-0812">Transmembrane</keyword>
<dbReference type="AlphaFoldDB" id="A0A839T1U1"/>
<reference evidence="3 4" key="1">
    <citation type="submission" date="2020-08" db="EMBL/GenBank/DDBJ databases">
        <title>Genomic Encyclopedia of Type Strains, Phase III (KMG-III): the genomes of soil and plant-associated and newly described type strains.</title>
        <authorList>
            <person name="Whitman W."/>
        </authorList>
    </citation>
    <scope>NUCLEOTIDE SEQUENCE [LARGE SCALE GENOMIC DNA]</scope>
    <source>
        <strain evidence="3 4">CECT 4462</strain>
    </source>
</reference>
<accession>A0A839T1U1</accession>
<dbReference type="Gene3D" id="2.60.120.1440">
    <property type="match status" value="1"/>
</dbReference>
<sequence>MSPLPAAIEQAIEWHARRSSGAFDTVDQQRFQRWLEADPGHGEAWNSLQQRLQQRLSPLSGPATRQALQAPRTSRRSLLRGALALGGMATCAHLLSRPGMPLSGWNADFRTATAERQHLVLADGSRLLLNAETAIDVELSETMRSVTLIEGSLIAEAPAQERPFRLACRYGEARLSAGRCLLEIRDKAAHLWMLEGESTLYSLGEDVQLMAGQGAQLDANGLHILPASPVDPAAWSRGLLEVHDQSLKTVIERLRPYHPGVLQVAENAAELRISGVFNLDDSEKALQALADILPLRIARYLGWWTRIEHA</sequence>
<evidence type="ECO:0000313" key="4">
    <source>
        <dbReference type="Proteomes" id="UP000549250"/>
    </source>
</evidence>
<name>A0A839T1U1_AZOMA</name>
<feature type="domain" description="FecR N-terminal" evidence="2">
    <location>
        <begin position="9"/>
        <end position="50"/>
    </location>
</feature>